<dbReference type="CDD" id="cd00086">
    <property type="entry name" value="homeodomain"/>
    <property type="match status" value="1"/>
</dbReference>
<dbReference type="GO" id="GO:0000981">
    <property type="term" value="F:DNA-binding transcription factor activity, RNA polymerase II-specific"/>
    <property type="evidence" value="ECO:0007669"/>
    <property type="project" value="TreeGrafter"/>
</dbReference>
<dbReference type="AlphaFoldDB" id="A0A8S3IGS6"/>
<comment type="caution">
    <text evidence="7">The sequence shown here is derived from an EMBL/GenBank/DDBJ whole genome shotgun (WGS) entry which is preliminary data.</text>
</comment>
<dbReference type="InterPro" id="IPR001356">
    <property type="entry name" value="HD"/>
</dbReference>
<dbReference type="GO" id="GO:0000978">
    <property type="term" value="F:RNA polymerase II cis-regulatory region sequence-specific DNA binding"/>
    <property type="evidence" value="ECO:0007669"/>
    <property type="project" value="TreeGrafter"/>
</dbReference>
<evidence type="ECO:0000256" key="2">
    <source>
        <dbReference type="ARBA" id="ARBA00023155"/>
    </source>
</evidence>
<evidence type="ECO:0000313" key="8">
    <source>
        <dbReference type="Proteomes" id="UP000676336"/>
    </source>
</evidence>
<protein>
    <recommendedName>
        <fullName evidence="6">Homeobox domain-containing protein</fullName>
    </recommendedName>
</protein>
<dbReference type="InterPro" id="IPR009057">
    <property type="entry name" value="Homeodomain-like_sf"/>
</dbReference>
<dbReference type="GO" id="GO:0005634">
    <property type="term" value="C:nucleus"/>
    <property type="evidence" value="ECO:0007669"/>
    <property type="project" value="UniProtKB-SubCell"/>
</dbReference>
<evidence type="ECO:0000256" key="3">
    <source>
        <dbReference type="ARBA" id="ARBA00023242"/>
    </source>
</evidence>
<dbReference type="PROSITE" id="PS50071">
    <property type="entry name" value="HOMEOBOX_2"/>
    <property type="match status" value="1"/>
</dbReference>
<feature type="non-terminal residue" evidence="7">
    <location>
        <position position="50"/>
    </location>
</feature>
<dbReference type="Pfam" id="PF00046">
    <property type="entry name" value="Homeodomain"/>
    <property type="match status" value="1"/>
</dbReference>
<evidence type="ECO:0000256" key="4">
    <source>
        <dbReference type="PROSITE-ProRule" id="PRU00108"/>
    </source>
</evidence>
<dbReference type="PANTHER" id="PTHR45664:SF12">
    <property type="entry name" value="PANCREAS_DUODENUM HOMEOBOX PROTEIN 1"/>
    <property type="match status" value="1"/>
</dbReference>
<gene>
    <name evidence="7" type="ORF">SMN809_LOCUS74462</name>
</gene>
<dbReference type="PANTHER" id="PTHR45664">
    <property type="entry name" value="PROTEIN ZERKNUELLT 1-RELATED"/>
    <property type="match status" value="1"/>
</dbReference>
<feature type="domain" description="Homeobox" evidence="6">
    <location>
        <begin position="3"/>
        <end position="50"/>
    </location>
</feature>
<dbReference type="GO" id="GO:0009893">
    <property type="term" value="P:positive regulation of metabolic process"/>
    <property type="evidence" value="ECO:0007669"/>
    <property type="project" value="UniProtKB-ARBA"/>
</dbReference>
<dbReference type="Gene3D" id="1.10.10.60">
    <property type="entry name" value="Homeodomain-like"/>
    <property type="match status" value="1"/>
</dbReference>
<dbReference type="SUPFAM" id="SSF46689">
    <property type="entry name" value="Homeodomain-like"/>
    <property type="match status" value="1"/>
</dbReference>
<name>A0A8S3IGS6_9BILA</name>
<evidence type="ECO:0000259" key="6">
    <source>
        <dbReference type="PROSITE" id="PS50071"/>
    </source>
</evidence>
<keyword evidence="2 4" id="KW-0371">Homeobox</keyword>
<reference evidence="7" key="1">
    <citation type="submission" date="2021-02" db="EMBL/GenBank/DDBJ databases">
        <authorList>
            <person name="Nowell W R."/>
        </authorList>
    </citation>
    <scope>NUCLEOTIDE SEQUENCE</scope>
</reference>
<accession>A0A8S3IGS6</accession>
<dbReference type="EMBL" id="CAJOBI010330229">
    <property type="protein sequence ID" value="CAF5197316.1"/>
    <property type="molecule type" value="Genomic_DNA"/>
</dbReference>
<keyword evidence="3 4" id="KW-0539">Nucleus</keyword>
<dbReference type="SMART" id="SM00389">
    <property type="entry name" value="HOX"/>
    <property type="match status" value="1"/>
</dbReference>
<comment type="subcellular location">
    <subcellularLocation>
        <location evidence="4 5">Nucleus</location>
    </subcellularLocation>
</comment>
<organism evidence="7 8">
    <name type="scientific">Rotaria magnacalcarata</name>
    <dbReference type="NCBI Taxonomy" id="392030"/>
    <lineage>
        <taxon>Eukaryota</taxon>
        <taxon>Metazoa</taxon>
        <taxon>Spiralia</taxon>
        <taxon>Gnathifera</taxon>
        <taxon>Rotifera</taxon>
        <taxon>Eurotatoria</taxon>
        <taxon>Bdelloidea</taxon>
        <taxon>Philodinida</taxon>
        <taxon>Philodinidae</taxon>
        <taxon>Rotaria</taxon>
    </lineage>
</organism>
<keyword evidence="1 4" id="KW-0238">DNA-binding</keyword>
<proteinExistence type="predicted"/>
<dbReference type="Proteomes" id="UP000676336">
    <property type="component" value="Unassembled WGS sequence"/>
</dbReference>
<evidence type="ECO:0000313" key="7">
    <source>
        <dbReference type="EMBL" id="CAF5197316.1"/>
    </source>
</evidence>
<evidence type="ECO:0000256" key="1">
    <source>
        <dbReference type="ARBA" id="ARBA00023125"/>
    </source>
</evidence>
<sequence length="50" mass="6040">NPHAPKRIRTAYTNKQLLELEKEFHYSKYLCRPRRVEIASTLLLTERQVK</sequence>
<evidence type="ECO:0000256" key="5">
    <source>
        <dbReference type="RuleBase" id="RU000682"/>
    </source>
</evidence>
<feature type="non-terminal residue" evidence="7">
    <location>
        <position position="1"/>
    </location>
</feature>